<feature type="transmembrane region" description="Helical" evidence="7">
    <location>
        <begin position="115"/>
        <end position="136"/>
    </location>
</feature>
<feature type="transmembrane region" description="Helical" evidence="7">
    <location>
        <begin position="174"/>
        <end position="191"/>
    </location>
</feature>
<evidence type="ECO:0000256" key="2">
    <source>
        <dbReference type="ARBA" id="ARBA00007430"/>
    </source>
</evidence>
<feature type="transmembrane region" description="Helical" evidence="7">
    <location>
        <begin position="381"/>
        <end position="400"/>
    </location>
</feature>
<comment type="subcellular location">
    <subcellularLocation>
        <location evidence="1">Cell membrane</location>
        <topology evidence="1">Multi-pass membrane protein</topology>
    </subcellularLocation>
</comment>
<keyword evidence="5 7" id="KW-1133">Transmembrane helix</keyword>
<comment type="similarity">
    <text evidence="2">Belongs to the polysaccharide synthase family.</text>
</comment>
<keyword evidence="6 7" id="KW-0472">Membrane</keyword>
<evidence type="ECO:0000256" key="3">
    <source>
        <dbReference type="ARBA" id="ARBA00022475"/>
    </source>
</evidence>
<keyword evidence="4 7" id="KW-0812">Transmembrane</keyword>
<feature type="transmembrane region" description="Helical" evidence="7">
    <location>
        <begin position="355"/>
        <end position="375"/>
    </location>
</feature>
<proteinExistence type="inferred from homology"/>
<dbReference type="PANTHER" id="PTHR30250">
    <property type="entry name" value="PST FAMILY PREDICTED COLANIC ACID TRANSPORTER"/>
    <property type="match status" value="1"/>
</dbReference>
<organism evidence="8 9">
    <name type="scientific">Parasedimentitalea denitrificans</name>
    <dbReference type="NCBI Taxonomy" id="2211118"/>
    <lineage>
        <taxon>Bacteria</taxon>
        <taxon>Pseudomonadati</taxon>
        <taxon>Pseudomonadota</taxon>
        <taxon>Alphaproteobacteria</taxon>
        <taxon>Rhodobacterales</taxon>
        <taxon>Paracoccaceae</taxon>
        <taxon>Parasedimentitalea</taxon>
    </lineage>
</organism>
<keyword evidence="9" id="KW-1185">Reference proteome</keyword>
<evidence type="ECO:0000256" key="4">
    <source>
        <dbReference type="ARBA" id="ARBA00022692"/>
    </source>
</evidence>
<evidence type="ECO:0000256" key="6">
    <source>
        <dbReference type="ARBA" id="ARBA00023136"/>
    </source>
</evidence>
<keyword evidence="3" id="KW-1003">Cell membrane</keyword>
<evidence type="ECO:0000256" key="5">
    <source>
        <dbReference type="ARBA" id="ARBA00022989"/>
    </source>
</evidence>
<evidence type="ECO:0000313" key="8">
    <source>
        <dbReference type="EMBL" id="NIZ60174.1"/>
    </source>
</evidence>
<feature type="transmembrane region" description="Helical" evidence="7">
    <location>
        <begin position="287"/>
        <end position="309"/>
    </location>
</feature>
<dbReference type="PANTHER" id="PTHR30250:SF10">
    <property type="entry name" value="LIPOPOLYSACCHARIDE BIOSYNTHESIS PROTEIN WZXC"/>
    <property type="match status" value="1"/>
</dbReference>
<dbReference type="Pfam" id="PF13440">
    <property type="entry name" value="Polysacc_synt_3"/>
    <property type="match status" value="1"/>
</dbReference>
<dbReference type="Proteomes" id="UP001429564">
    <property type="component" value="Unassembled WGS sequence"/>
</dbReference>
<evidence type="ECO:0000256" key="7">
    <source>
        <dbReference type="SAM" id="Phobius"/>
    </source>
</evidence>
<gene>
    <name evidence="8" type="ORF">DL239_04190</name>
</gene>
<evidence type="ECO:0000313" key="9">
    <source>
        <dbReference type="Proteomes" id="UP001429564"/>
    </source>
</evidence>
<accession>A0ABX0W3G0</accession>
<dbReference type="InterPro" id="IPR050833">
    <property type="entry name" value="Poly_Biosynth_Transport"/>
</dbReference>
<sequence>MSNFTSGTSSLLANLLAFGASEVSGKATRLLVVVAISRTMDAESVGYAAAALALGEVLKSLTENGIGQRVIAAHKDDLEAVCCAAHRLFWGVCVTLSAVQMCLGVGLHYAGHMTVGALVGLMAIEYLFMPAGLVQVALAMREDRLKRVAVISAVQVSGANLITVALAFTWASPIVLILPRVLTAPIWLAAVRRLRPWKRSRKAAMAPIRPFLTYGLPVVGIELVKSLRLHADKIVVGALLGPKALGIYFLAFNAGLSLATSYCAALGIVLFPHLCQEADQLKALRRTAGLSIACILPFVLLQAIFAPYYVPLLLGAKWAHIAPTVSVLCFAALPLSIWTAVAASLRVSRRPKVEFGVTLILTIALILSAVISAPYGLGAMATAYVVTTTIILFAAALPHLTTASSSTSERFDPCLNLQSSCRVSTPPKR</sequence>
<feature type="transmembrane region" description="Helical" evidence="7">
    <location>
        <begin position="247"/>
        <end position="275"/>
    </location>
</feature>
<protein>
    <submittedName>
        <fullName evidence="8">Polysaccharide biosynthesis protein</fullName>
    </submittedName>
</protein>
<feature type="transmembrane region" description="Helical" evidence="7">
    <location>
        <begin position="148"/>
        <end position="168"/>
    </location>
</feature>
<evidence type="ECO:0000256" key="1">
    <source>
        <dbReference type="ARBA" id="ARBA00004651"/>
    </source>
</evidence>
<name>A0ABX0W3G0_9RHOB</name>
<dbReference type="EMBL" id="QHLQ01000002">
    <property type="protein sequence ID" value="NIZ60174.1"/>
    <property type="molecule type" value="Genomic_DNA"/>
</dbReference>
<feature type="transmembrane region" description="Helical" evidence="7">
    <location>
        <begin position="321"/>
        <end position="343"/>
    </location>
</feature>
<comment type="caution">
    <text evidence="8">The sequence shown here is derived from an EMBL/GenBank/DDBJ whole genome shotgun (WGS) entry which is preliminary data.</text>
</comment>
<reference evidence="8 9" key="1">
    <citation type="submission" date="2018-05" db="EMBL/GenBank/DDBJ databases">
        <authorList>
            <person name="Zhang Y.-J."/>
        </authorList>
    </citation>
    <scope>NUCLEOTIDE SEQUENCE [LARGE SCALE GENOMIC DNA]</scope>
    <source>
        <strain evidence="8 9">CY04</strain>
    </source>
</reference>
<feature type="transmembrane region" description="Helical" evidence="7">
    <location>
        <begin position="88"/>
        <end position="109"/>
    </location>
</feature>
<dbReference type="RefSeq" id="WP_167682606.1">
    <property type="nucleotide sequence ID" value="NZ_QHLQ01000002.1"/>
</dbReference>